<sequence>MAIRVATHLNIPLKILDLRKEYKERVIDYMIGEYQINRTPNPDVMCNSKIKFDLFYDYARDELGADFVSTGHYARVDQEGNLYKALDESKDQSYFLATVDKEVLKKVRFPIGDLIKTDVRKLAYQFGLPTDNRPDSQGICFVGEAPLKEFLQKYIDLVPGDVVNLQGEKVGTHYGLTLYTIGQRHGFNLSISDKAPSYVLSKNSEKNELVVGGRGELKVKSFKVAAIDDISEVKNLTVRIRHLGECVPCEIEKTASEGVYIVRLKRPMESVAPGQIAVFYKNDLVVGSGFIEN</sequence>
<evidence type="ECO:0000313" key="12">
    <source>
        <dbReference type="EMBL" id="OGC60006.1"/>
    </source>
</evidence>
<dbReference type="STRING" id="1802627.A3A70_02320"/>
<dbReference type="Gene3D" id="3.40.50.620">
    <property type="entry name" value="HUPs"/>
    <property type="match status" value="1"/>
</dbReference>
<evidence type="ECO:0000259" key="10">
    <source>
        <dbReference type="Pfam" id="PF20258"/>
    </source>
</evidence>
<dbReference type="NCBIfam" id="TIGR00420">
    <property type="entry name" value="trmU"/>
    <property type="match status" value="1"/>
</dbReference>
<dbReference type="Pfam" id="PF20259">
    <property type="entry name" value="tRNA_Me_trans_M"/>
    <property type="match status" value="1"/>
</dbReference>
<gene>
    <name evidence="12" type="ORF">A3A70_02320</name>
</gene>
<dbReference type="GO" id="GO:0000049">
    <property type="term" value="F:tRNA binding"/>
    <property type="evidence" value="ECO:0007669"/>
    <property type="project" value="UniProtKB-KW"/>
</dbReference>
<dbReference type="SUPFAM" id="SSF52402">
    <property type="entry name" value="Adenine nucleotide alpha hydrolases-like"/>
    <property type="match status" value="1"/>
</dbReference>
<feature type="domain" description="tRNA-specific 2-thiouridylase MnmA-like C-terminal" evidence="10">
    <location>
        <begin position="216"/>
        <end position="291"/>
    </location>
</feature>
<dbReference type="AlphaFoldDB" id="A0A1F4VS23"/>
<keyword evidence="7" id="KW-0694">RNA-binding</keyword>
<keyword evidence="3" id="KW-0808">Transferase</keyword>
<dbReference type="EC" id="2.8.1.13" evidence="1"/>
<dbReference type="Proteomes" id="UP000178964">
    <property type="component" value="Unassembled WGS sequence"/>
</dbReference>
<name>A0A1F4VS23_UNCKA</name>
<dbReference type="EMBL" id="MEVK01000001">
    <property type="protein sequence ID" value="OGC60006.1"/>
    <property type="molecule type" value="Genomic_DNA"/>
</dbReference>
<dbReference type="InterPro" id="IPR014729">
    <property type="entry name" value="Rossmann-like_a/b/a_fold"/>
</dbReference>
<dbReference type="GO" id="GO:0103016">
    <property type="term" value="F:tRNA-uridine 2-sulfurtransferase activity"/>
    <property type="evidence" value="ECO:0007669"/>
    <property type="project" value="UniProtKB-EC"/>
</dbReference>
<keyword evidence="6" id="KW-0067">ATP-binding</keyword>
<keyword evidence="2" id="KW-0820">tRNA-binding</keyword>
<dbReference type="InterPro" id="IPR023382">
    <property type="entry name" value="MnmA-like_central_sf"/>
</dbReference>
<dbReference type="PANTHER" id="PTHR11933:SF5">
    <property type="entry name" value="MITOCHONDRIAL TRNA-SPECIFIC 2-THIOURIDYLASE 1"/>
    <property type="match status" value="1"/>
</dbReference>
<dbReference type="Gene3D" id="2.40.30.10">
    <property type="entry name" value="Translation factors"/>
    <property type="match status" value="1"/>
</dbReference>
<evidence type="ECO:0000313" key="13">
    <source>
        <dbReference type="Proteomes" id="UP000178964"/>
    </source>
</evidence>
<dbReference type="InterPro" id="IPR046885">
    <property type="entry name" value="MnmA-like_C"/>
</dbReference>
<evidence type="ECO:0000256" key="2">
    <source>
        <dbReference type="ARBA" id="ARBA00022555"/>
    </source>
</evidence>
<dbReference type="NCBIfam" id="NF001138">
    <property type="entry name" value="PRK00143.1"/>
    <property type="match status" value="1"/>
</dbReference>
<evidence type="ECO:0000256" key="7">
    <source>
        <dbReference type="ARBA" id="ARBA00022884"/>
    </source>
</evidence>
<comment type="catalytic activity">
    <reaction evidence="9">
        <text>S-sulfanyl-L-cysteinyl-[protein] + uridine(34) in tRNA + AH2 + ATP = 2-thiouridine(34) in tRNA + L-cysteinyl-[protein] + A + AMP + diphosphate + H(+)</text>
        <dbReference type="Rhea" id="RHEA:47032"/>
        <dbReference type="Rhea" id="RHEA-COMP:10131"/>
        <dbReference type="Rhea" id="RHEA-COMP:11726"/>
        <dbReference type="Rhea" id="RHEA-COMP:11727"/>
        <dbReference type="Rhea" id="RHEA-COMP:11728"/>
        <dbReference type="ChEBI" id="CHEBI:13193"/>
        <dbReference type="ChEBI" id="CHEBI:15378"/>
        <dbReference type="ChEBI" id="CHEBI:17499"/>
        <dbReference type="ChEBI" id="CHEBI:29950"/>
        <dbReference type="ChEBI" id="CHEBI:30616"/>
        <dbReference type="ChEBI" id="CHEBI:33019"/>
        <dbReference type="ChEBI" id="CHEBI:61963"/>
        <dbReference type="ChEBI" id="CHEBI:65315"/>
        <dbReference type="ChEBI" id="CHEBI:87170"/>
        <dbReference type="ChEBI" id="CHEBI:456215"/>
        <dbReference type="EC" id="2.8.1.13"/>
    </reaction>
</comment>
<accession>A0A1F4VS23</accession>
<comment type="caution">
    <text evidence="12">The sequence shown here is derived from an EMBL/GenBank/DDBJ whole genome shotgun (WGS) entry which is preliminary data.</text>
</comment>
<proteinExistence type="predicted"/>
<reference evidence="12 13" key="1">
    <citation type="journal article" date="2016" name="Nat. Commun.">
        <title>Thousands of microbial genomes shed light on interconnected biogeochemical processes in an aquifer system.</title>
        <authorList>
            <person name="Anantharaman K."/>
            <person name="Brown C.T."/>
            <person name="Hug L.A."/>
            <person name="Sharon I."/>
            <person name="Castelle C.J."/>
            <person name="Probst A.J."/>
            <person name="Thomas B.C."/>
            <person name="Singh A."/>
            <person name="Wilkins M.J."/>
            <person name="Karaoz U."/>
            <person name="Brodie E.L."/>
            <person name="Williams K.H."/>
            <person name="Hubbard S.S."/>
            <person name="Banfield J.F."/>
        </authorList>
    </citation>
    <scope>NUCLEOTIDE SEQUENCE [LARGE SCALE GENOMIC DNA]</scope>
</reference>
<evidence type="ECO:0000256" key="8">
    <source>
        <dbReference type="ARBA" id="ARBA00023157"/>
    </source>
</evidence>
<feature type="domain" description="tRNA-specific 2-thiouridylase MnmA-like central" evidence="11">
    <location>
        <begin position="148"/>
        <end position="212"/>
    </location>
</feature>
<evidence type="ECO:0000256" key="5">
    <source>
        <dbReference type="ARBA" id="ARBA00022741"/>
    </source>
</evidence>
<evidence type="ECO:0000256" key="1">
    <source>
        <dbReference type="ARBA" id="ARBA00011949"/>
    </source>
</evidence>
<evidence type="ECO:0000256" key="3">
    <source>
        <dbReference type="ARBA" id="ARBA00022679"/>
    </source>
</evidence>
<keyword evidence="4" id="KW-0819">tRNA processing</keyword>
<evidence type="ECO:0000256" key="6">
    <source>
        <dbReference type="ARBA" id="ARBA00022840"/>
    </source>
</evidence>
<dbReference type="InterPro" id="IPR004506">
    <property type="entry name" value="MnmA-like"/>
</dbReference>
<dbReference type="Pfam" id="PF20258">
    <property type="entry name" value="tRNA_Me_trans_C"/>
    <property type="match status" value="1"/>
</dbReference>
<dbReference type="InterPro" id="IPR046884">
    <property type="entry name" value="MnmA-like_central"/>
</dbReference>
<organism evidence="12 13">
    <name type="scientific">candidate division WWE3 bacterium RIFCSPLOWO2_01_FULL_42_11</name>
    <dbReference type="NCBI Taxonomy" id="1802627"/>
    <lineage>
        <taxon>Bacteria</taxon>
        <taxon>Katanobacteria</taxon>
    </lineage>
</organism>
<dbReference type="Gene3D" id="2.30.30.280">
    <property type="entry name" value="Adenine nucleotide alpha hydrolases-like domains"/>
    <property type="match status" value="1"/>
</dbReference>
<dbReference type="GO" id="GO:0002143">
    <property type="term" value="P:tRNA wobble position uridine thiolation"/>
    <property type="evidence" value="ECO:0007669"/>
    <property type="project" value="TreeGrafter"/>
</dbReference>
<keyword evidence="8" id="KW-1015">Disulfide bond</keyword>
<dbReference type="GO" id="GO:0005524">
    <property type="term" value="F:ATP binding"/>
    <property type="evidence" value="ECO:0007669"/>
    <property type="project" value="UniProtKB-KW"/>
</dbReference>
<evidence type="ECO:0000259" key="11">
    <source>
        <dbReference type="Pfam" id="PF20259"/>
    </source>
</evidence>
<keyword evidence="5" id="KW-0547">Nucleotide-binding</keyword>
<evidence type="ECO:0000256" key="4">
    <source>
        <dbReference type="ARBA" id="ARBA00022694"/>
    </source>
</evidence>
<dbReference type="PANTHER" id="PTHR11933">
    <property type="entry name" value="TRNA 5-METHYLAMINOMETHYL-2-THIOURIDYLATE -METHYLTRANSFERASE"/>
    <property type="match status" value="1"/>
</dbReference>
<dbReference type="CDD" id="cd01998">
    <property type="entry name" value="MnmA_TRMU-like"/>
    <property type="match status" value="1"/>
</dbReference>
<protein>
    <recommendedName>
        <fullName evidence="1">tRNA-uridine 2-sulfurtransferase</fullName>
        <ecNumber evidence="1">2.8.1.13</ecNumber>
    </recommendedName>
</protein>
<evidence type="ECO:0000256" key="9">
    <source>
        <dbReference type="ARBA" id="ARBA00051542"/>
    </source>
</evidence>
<dbReference type="Pfam" id="PF03054">
    <property type="entry name" value="tRNA_Me_trans"/>
    <property type="match status" value="1"/>
</dbReference>